<proteinExistence type="predicted"/>
<reference evidence="1" key="2">
    <citation type="submission" date="2022-01" db="EMBL/GenBank/DDBJ databases">
        <authorList>
            <person name="Yamashiro T."/>
            <person name="Shiraishi A."/>
            <person name="Satake H."/>
            <person name="Nakayama K."/>
        </authorList>
    </citation>
    <scope>NUCLEOTIDE SEQUENCE</scope>
</reference>
<protein>
    <submittedName>
        <fullName evidence="1">Uncharacterized protein</fullName>
    </submittedName>
</protein>
<accession>A0ABQ5HF61</accession>
<gene>
    <name evidence="1" type="ORF">Tco_1067495</name>
</gene>
<organism evidence="1 2">
    <name type="scientific">Tanacetum coccineum</name>
    <dbReference type="NCBI Taxonomy" id="301880"/>
    <lineage>
        <taxon>Eukaryota</taxon>
        <taxon>Viridiplantae</taxon>
        <taxon>Streptophyta</taxon>
        <taxon>Embryophyta</taxon>
        <taxon>Tracheophyta</taxon>
        <taxon>Spermatophyta</taxon>
        <taxon>Magnoliopsida</taxon>
        <taxon>eudicotyledons</taxon>
        <taxon>Gunneridae</taxon>
        <taxon>Pentapetalae</taxon>
        <taxon>asterids</taxon>
        <taxon>campanulids</taxon>
        <taxon>Asterales</taxon>
        <taxon>Asteraceae</taxon>
        <taxon>Asteroideae</taxon>
        <taxon>Anthemideae</taxon>
        <taxon>Anthemidinae</taxon>
        <taxon>Tanacetum</taxon>
    </lineage>
</organism>
<sequence>LFAPPSIDLSNSGLEKFKQPEFEGYGVKVNKDVSENVSKEVKKNSDALIIEVWVFNCDEDETVMLESVRY</sequence>
<dbReference type="Proteomes" id="UP001151760">
    <property type="component" value="Unassembled WGS sequence"/>
</dbReference>
<dbReference type="EMBL" id="BQNB010019482">
    <property type="protein sequence ID" value="GJT85778.1"/>
    <property type="molecule type" value="Genomic_DNA"/>
</dbReference>
<keyword evidence="2" id="KW-1185">Reference proteome</keyword>
<evidence type="ECO:0000313" key="2">
    <source>
        <dbReference type="Proteomes" id="UP001151760"/>
    </source>
</evidence>
<reference evidence="1" key="1">
    <citation type="journal article" date="2022" name="Int. J. Mol. Sci.">
        <title>Draft Genome of Tanacetum Coccineum: Genomic Comparison of Closely Related Tanacetum-Family Plants.</title>
        <authorList>
            <person name="Yamashiro T."/>
            <person name="Shiraishi A."/>
            <person name="Nakayama K."/>
            <person name="Satake H."/>
        </authorList>
    </citation>
    <scope>NUCLEOTIDE SEQUENCE</scope>
</reference>
<feature type="non-terminal residue" evidence="1">
    <location>
        <position position="1"/>
    </location>
</feature>
<evidence type="ECO:0000313" key="1">
    <source>
        <dbReference type="EMBL" id="GJT85778.1"/>
    </source>
</evidence>
<comment type="caution">
    <text evidence="1">The sequence shown here is derived from an EMBL/GenBank/DDBJ whole genome shotgun (WGS) entry which is preliminary data.</text>
</comment>
<name>A0ABQ5HF61_9ASTR</name>